<comment type="caution">
    <text evidence="4">Lacks conserved residue(s) required for the propagation of feature annotation.</text>
</comment>
<evidence type="ECO:0000256" key="4">
    <source>
        <dbReference type="HAMAP-Rule" id="MF_01970"/>
    </source>
</evidence>
<comment type="pathway">
    <text evidence="4 6">Amino-acid degradation; L-kynurenine degradation; L-alanine and anthranilate from L-kynurenine: step 1/1.</text>
</comment>
<gene>
    <name evidence="4" type="primary">kynU</name>
    <name evidence="8" type="ORF">SAMN05444955_10417</name>
</gene>
<dbReference type="UniPathway" id="UPA00334">
    <property type="reaction ID" value="UER00455"/>
</dbReference>
<feature type="binding site" evidence="4">
    <location>
        <position position="212"/>
    </location>
    <ligand>
        <name>pyridoxal 5'-phosphate</name>
        <dbReference type="ChEBI" id="CHEBI:597326"/>
    </ligand>
</feature>
<evidence type="ECO:0000256" key="5">
    <source>
        <dbReference type="NCBIfam" id="TIGR01814"/>
    </source>
</evidence>
<dbReference type="InterPro" id="IPR010111">
    <property type="entry name" value="Kynureninase"/>
</dbReference>
<dbReference type="PIRSF" id="PIRSF038800">
    <property type="entry name" value="KYNU"/>
    <property type="match status" value="1"/>
</dbReference>
<dbReference type="Gene3D" id="3.40.640.10">
    <property type="entry name" value="Type I PLP-dependent aspartate aminotransferase-like (Major domain)"/>
    <property type="match status" value="1"/>
</dbReference>
<dbReference type="InterPro" id="IPR000653">
    <property type="entry name" value="DegT/StrS_aminotransferase"/>
</dbReference>
<comment type="cofactor">
    <cofactor evidence="4 6">
        <name>pyridoxal 5'-phosphate</name>
        <dbReference type="ChEBI" id="CHEBI:597326"/>
    </cofactor>
</comment>
<dbReference type="NCBIfam" id="TIGR01814">
    <property type="entry name" value="kynureninase"/>
    <property type="match status" value="1"/>
</dbReference>
<comment type="pathway">
    <text evidence="4 6">Cofactor biosynthesis; NAD(+) biosynthesis; quinolinate from L-kynurenine: step 2/3.</text>
</comment>
<protein>
    <recommendedName>
        <fullName evidence="4 5">Kynureninase</fullName>
        <ecNumber evidence="4 5">3.7.1.3</ecNumber>
    </recommendedName>
    <alternativeName>
        <fullName evidence="4">L-kynurenine hydrolase</fullName>
    </alternativeName>
</protein>
<feature type="binding site" evidence="4">
    <location>
        <position position="103"/>
    </location>
    <ligand>
        <name>pyridoxal 5'-phosphate</name>
        <dbReference type="ChEBI" id="CHEBI:597326"/>
    </ligand>
</feature>
<evidence type="ECO:0000256" key="6">
    <source>
        <dbReference type="PIRNR" id="PIRNR038800"/>
    </source>
</evidence>
<organism evidence="8 9">
    <name type="scientific">Lihuaxuella thermophila</name>
    <dbReference type="NCBI Taxonomy" id="1173111"/>
    <lineage>
        <taxon>Bacteria</taxon>
        <taxon>Bacillati</taxon>
        <taxon>Bacillota</taxon>
        <taxon>Bacilli</taxon>
        <taxon>Bacillales</taxon>
        <taxon>Thermoactinomycetaceae</taxon>
        <taxon>Lihuaxuella</taxon>
    </lineage>
</organism>
<dbReference type="Proteomes" id="UP000199695">
    <property type="component" value="Unassembled WGS sequence"/>
</dbReference>
<dbReference type="GO" id="GO:0019805">
    <property type="term" value="P:quinolinate biosynthetic process"/>
    <property type="evidence" value="ECO:0007669"/>
    <property type="project" value="UniProtKB-UniRule"/>
</dbReference>
<dbReference type="Pfam" id="PF22580">
    <property type="entry name" value="KYNU_C"/>
    <property type="match status" value="1"/>
</dbReference>
<dbReference type="GO" id="GO:0009435">
    <property type="term" value="P:NAD+ biosynthetic process"/>
    <property type="evidence" value="ECO:0007669"/>
    <property type="project" value="UniProtKB-UniRule"/>
</dbReference>
<dbReference type="InterPro" id="IPR015421">
    <property type="entry name" value="PyrdxlP-dep_Trfase_major"/>
</dbReference>
<dbReference type="GO" id="GO:0043420">
    <property type="term" value="P:anthranilate metabolic process"/>
    <property type="evidence" value="ECO:0007669"/>
    <property type="project" value="TreeGrafter"/>
</dbReference>
<evidence type="ECO:0000256" key="2">
    <source>
        <dbReference type="ARBA" id="ARBA00022801"/>
    </source>
</evidence>
<dbReference type="OrthoDB" id="9812626at2"/>
<comment type="similarity">
    <text evidence="4 6">Belongs to the kynureninase family.</text>
</comment>
<feature type="binding site" evidence="4">
    <location>
        <position position="215"/>
    </location>
    <ligand>
        <name>pyridoxal 5'-phosphate</name>
        <dbReference type="ChEBI" id="CHEBI:597326"/>
    </ligand>
</feature>
<dbReference type="SUPFAM" id="SSF53383">
    <property type="entry name" value="PLP-dependent transferases"/>
    <property type="match status" value="1"/>
</dbReference>
<feature type="binding site" evidence="4">
    <location>
        <position position="104"/>
    </location>
    <ligand>
        <name>pyridoxal 5'-phosphate</name>
        <dbReference type="ChEBI" id="CHEBI:597326"/>
    </ligand>
</feature>
<dbReference type="PANTHER" id="PTHR14084">
    <property type="entry name" value="KYNURENINASE"/>
    <property type="match status" value="1"/>
</dbReference>
<dbReference type="STRING" id="1173111.SAMN05444955_10417"/>
<comment type="function">
    <text evidence="4 6">Catalyzes the cleavage of L-kynurenine (L-Kyn) and L-3-hydroxykynurenine (L-3OHKyn) into anthranilic acid (AA) and 3-hydroxyanthranilic acid (3-OHAA), respectively.</text>
</comment>
<dbReference type="EMBL" id="FOCQ01000004">
    <property type="protein sequence ID" value="SEM96444.1"/>
    <property type="molecule type" value="Genomic_DNA"/>
</dbReference>
<dbReference type="EC" id="3.7.1.3" evidence="4 5"/>
<keyword evidence="1 4" id="KW-0662">Pyridine nucleotide biosynthesis</keyword>
<dbReference type="PANTHER" id="PTHR14084:SF0">
    <property type="entry name" value="KYNURENINASE"/>
    <property type="match status" value="1"/>
</dbReference>
<reference evidence="8 9" key="1">
    <citation type="submission" date="2016-10" db="EMBL/GenBank/DDBJ databases">
        <authorList>
            <person name="de Groot N.N."/>
        </authorList>
    </citation>
    <scope>NUCLEOTIDE SEQUENCE [LARGE SCALE GENOMIC DNA]</scope>
    <source>
        <strain evidence="8 9">DSM 46701</strain>
    </source>
</reference>
<dbReference type="UniPathway" id="UPA00253">
    <property type="reaction ID" value="UER00329"/>
</dbReference>
<feature type="binding site" evidence="4">
    <location>
        <position position="294"/>
    </location>
    <ligand>
        <name>pyridoxal 5'-phosphate</name>
        <dbReference type="ChEBI" id="CHEBI:597326"/>
    </ligand>
</feature>
<dbReference type="GO" id="GO:0030170">
    <property type="term" value="F:pyridoxal phosphate binding"/>
    <property type="evidence" value="ECO:0007669"/>
    <property type="project" value="UniProtKB-UniRule"/>
</dbReference>
<feature type="binding site" evidence="4">
    <location>
        <position position="237"/>
    </location>
    <ligand>
        <name>pyridoxal 5'-phosphate</name>
        <dbReference type="ChEBI" id="CHEBI:597326"/>
    </ligand>
</feature>
<dbReference type="Pfam" id="PF01041">
    <property type="entry name" value="DegT_DnrJ_EryC1"/>
    <property type="match status" value="1"/>
</dbReference>
<proteinExistence type="inferred from homology"/>
<comment type="similarity">
    <text evidence="7">Belongs to the DegT/DnrJ/EryC1 family.</text>
</comment>
<feature type="modified residue" description="N6-(pyridoxal phosphate)lysine" evidence="4">
    <location>
        <position position="238"/>
    </location>
</feature>
<dbReference type="RefSeq" id="WP_089966079.1">
    <property type="nucleotide sequence ID" value="NZ_FOCQ01000004.1"/>
</dbReference>
<dbReference type="HAMAP" id="MF_01970">
    <property type="entry name" value="Kynureninase"/>
    <property type="match status" value="1"/>
</dbReference>
<comment type="catalytic activity">
    <reaction evidence="6">
        <text>3-hydroxy-L-kynurenine + H2O = 3-hydroxyanthranilate + L-alanine + H(+)</text>
        <dbReference type="Rhea" id="RHEA:25143"/>
        <dbReference type="ChEBI" id="CHEBI:15377"/>
        <dbReference type="ChEBI" id="CHEBI:15378"/>
        <dbReference type="ChEBI" id="CHEBI:36559"/>
        <dbReference type="ChEBI" id="CHEBI:57972"/>
        <dbReference type="ChEBI" id="CHEBI:58125"/>
        <dbReference type="EC" id="3.7.1.3"/>
    </reaction>
</comment>
<evidence type="ECO:0000256" key="3">
    <source>
        <dbReference type="ARBA" id="ARBA00022898"/>
    </source>
</evidence>
<dbReference type="GO" id="GO:0005737">
    <property type="term" value="C:cytoplasm"/>
    <property type="evidence" value="ECO:0007669"/>
    <property type="project" value="UniProtKB-UniRule"/>
</dbReference>
<comment type="catalytic activity">
    <reaction evidence="4 6">
        <text>L-kynurenine + H2O = anthranilate + L-alanine + H(+)</text>
        <dbReference type="Rhea" id="RHEA:16813"/>
        <dbReference type="ChEBI" id="CHEBI:15377"/>
        <dbReference type="ChEBI" id="CHEBI:15378"/>
        <dbReference type="ChEBI" id="CHEBI:16567"/>
        <dbReference type="ChEBI" id="CHEBI:57959"/>
        <dbReference type="ChEBI" id="CHEBI:57972"/>
        <dbReference type="EC" id="3.7.1.3"/>
    </reaction>
</comment>
<dbReference type="AlphaFoldDB" id="A0A1H8CPQ6"/>
<evidence type="ECO:0000256" key="7">
    <source>
        <dbReference type="RuleBase" id="RU004508"/>
    </source>
</evidence>
<feature type="binding site" evidence="4">
    <location>
        <begin position="131"/>
        <end position="134"/>
    </location>
    <ligand>
        <name>pyridoxal 5'-phosphate</name>
        <dbReference type="ChEBI" id="CHEBI:597326"/>
    </ligand>
</feature>
<feature type="binding site" evidence="4">
    <location>
        <position position="266"/>
    </location>
    <ligand>
        <name>pyridoxal 5'-phosphate</name>
        <dbReference type="ChEBI" id="CHEBI:597326"/>
    </ligand>
</feature>
<dbReference type="GO" id="GO:0030429">
    <property type="term" value="F:kynureninase activity"/>
    <property type="evidence" value="ECO:0007669"/>
    <property type="project" value="UniProtKB-UniRule"/>
</dbReference>
<evidence type="ECO:0000313" key="9">
    <source>
        <dbReference type="Proteomes" id="UP000199695"/>
    </source>
</evidence>
<accession>A0A1H8CPQ6</accession>
<dbReference type="Gene3D" id="3.90.1150.10">
    <property type="entry name" value="Aspartate Aminotransferase, domain 1"/>
    <property type="match status" value="1"/>
</dbReference>
<keyword evidence="9" id="KW-1185">Reference proteome</keyword>
<comment type="subunit">
    <text evidence="4 6">Homodimer.</text>
</comment>
<evidence type="ECO:0000256" key="1">
    <source>
        <dbReference type="ARBA" id="ARBA00022642"/>
    </source>
</evidence>
<dbReference type="InterPro" id="IPR015424">
    <property type="entry name" value="PyrdxlP-dep_Trfase"/>
</dbReference>
<dbReference type="InterPro" id="IPR015422">
    <property type="entry name" value="PyrdxlP-dep_Trfase_small"/>
</dbReference>
<evidence type="ECO:0000313" key="8">
    <source>
        <dbReference type="EMBL" id="SEM96444.1"/>
    </source>
</evidence>
<keyword evidence="2 4" id="KW-0378">Hydrolase</keyword>
<name>A0A1H8CPQ6_9BACL</name>
<dbReference type="GO" id="GO:0097053">
    <property type="term" value="P:L-kynurenine catabolic process"/>
    <property type="evidence" value="ECO:0007669"/>
    <property type="project" value="UniProtKB-UniRule"/>
</dbReference>
<dbReference type="GO" id="GO:0019441">
    <property type="term" value="P:L-tryptophan catabolic process to kynurenine"/>
    <property type="evidence" value="ECO:0007669"/>
    <property type="project" value="TreeGrafter"/>
</dbReference>
<sequence>MLQDFQPTESYARQLDGQDPLYAFREEFYIPEGTIYLDGNSLGLCSRRAEQSLLLMLESWKQHAIDGWTEGKYPWFYLSEELGARMAALVGAKKEEVVVTGSTTVNLHQLVSTFFRPEGKRTKIVADELNFPSDIYALQSQLRLHGLNPADHLIRVRSRDGRLLDEDDLIHAMTEEVQMVILPTVLYRSGQLLDMERLVKAAHERGILIGFDACHSIGAIPHRFSEWGVDFAFWCTYKYLNSGPGGVAALYVNEKHHGRVPGLAGWFSSRKDKQFDMKHELEHAENAGAFQIGTPHVFSTAPLIGSLEIFAEAGIDRIREKSLRLTRYLMLLIESELAEWGFSIGNPLEDDRRGGHVCLEHDEAVRICKALKAEKVVPDFRAPHVIRLAPVALYTSYHEVWEAVQRLKTIMVEKKYEQYEKVRGVVA</sequence>
<keyword evidence="3 4" id="KW-0663">Pyridoxal phosphate</keyword>